<evidence type="ECO:0000313" key="2">
    <source>
        <dbReference type="Proteomes" id="UP000282574"/>
    </source>
</evidence>
<dbReference type="EMBL" id="RSCK01000110">
    <property type="protein sequence ID" value="RUT02350.1"/>
    <property type="molecule type" value="Genomic_DNA"/>
</dbReference>
<evidence type="ECO:0000313" key="1">
    <source>
        <dbReference type="EMBL" id="RUT02350.1"/>
    </source>
</evidence>
<sequence>MKIGMRENENHYQNLPFIKEPPYSSLWLSAMDELDDPKKYWYRLEANGKARLLLPYEINV</sequence>
<gene>
    <name evidence="1" type="ORF">DSM107010_62900</name>
</gene>
<comment type="caution">
    <text evidence="1">The sequence shown here is derived from an EMBL/GenBank/DDBJ whole genome shotgun (WGS) entry which is preliminary data.</text>
</comment>
<keyword evidence="2" id="KW-1185">Reference proteome</keyword>
<name>A0AB37UBC0_9CYAN</name>
<dbReference type="Proteomes" id="UP000282574">
    <property type="component" value="Unassembled WGS sequence"/>
</dbReference>
<protein>
    <submittedName>
        <fullName evidence="1">Uncharacterized protein</fullName>
    </submittedName>
</protein>
<dbReference type="AlphaFoldDB" id="A0AB37UBC0"/>
<reference evidence="1 2" key="1">
    <citation type="journal article" date="2019" name="Genome Biol. Evol.">
        <title>Day and night: Metabolic profiles and evolutionary relationships of six axenic non-marine cyanobacteria.</title>
        <authorList>
            <person name="Will S.E."/>
            <person name="Henke P."/>
            <person name="Boedeker C."/>
            <person name="Huang S."/>
            <person name="Brinkmann H."/>
            <person name="Rohde M."/>
            <person name="Jarek M."/>
            <person name="Friedl T."/>
            <person name="Seufert S."/>
            <person name="Schumacher M."/>
            <person name="Overmann J."/>
            <person name="Neumann-Schaal M."/>
            <person name="Petersen J."/>
        </authorList>
    </citation>
    <scope>NUCLEOTIDE SEQUENCE [LARGE SCALE GENOMIC DNA]</scope>
    <source>
        <strain evidence="1 2">SAG 39.79</strain>
    </source>
</reference>
<accession>A0AB37UBC0</accession>
<organism evidence="1 2">
    <name type="scientific">Chroococcidiopsis cubana SAG 39.79</name>
    <dbReference type="NCBI Taxonomy" id="388085"/>
    <lineage>
        <taxon>Bacteria</taxon>
        <taxon>Bacillati</taxon>
        <taxon>Cyanobacteriota</taxon>
        <taxon>Cyanophyceae</taxon>
        <taxon>Chroococcidiopsidales</taxon>
        <taxon>Chroococcidiopsidaceae</taxon>
        <taxon>Chroococcidiopsis</taxon>
    </lineage>
</organism>
<proteinExistence type="predicted"/>